<evidence type="ECO:0000313" key="4">
    <source>
        <dbReference type="Proteomes" id="UP001206925"/>
    </source>
</evidence>
<evidence type="ECO:0000313" key="3">
    <source>
        <dbReference type="EMBL" id="KAI7736647.1"/>
    </source>
</evidence>
<dbReference type="InterPro" id="IPR032675">
    <property type="entry name" value="LRR_dom_sf"/>
</dbReference>
<organism evidence="3 4">
    <name type="scientific">Ambrosia artemisiifolia</name>
    <name type="common">Common ragweed</name>
    <dbReference type="NCBI Taxonomy" id="4212"/>
    <lineage>
        <taxon>Eukaryota</taxon>
        <taxon>Viridiplantae</taxon>
        <taxon>Streptophyta</taxon>
        <taxon>Embryophyta</taxon>
        <taxon>Tracheophyta</taxon>
        <taxon>Spermatophyta</taxon>
        <taxon>Magnoliopsida</taxon>
        <taxon>eudicotyledons</taxon>
        <taxon>Gunneridae</taxon>
        <taxon>Pentapetalae</taxon>
        <taxon>asterids</taxon>
        <taxon>campanulids</taxon>
        <taxon>Asterales</taxon>
        <taxon>Asteraceae</taxon>
        <taxon>Asteroideae</taxon>
        <taxon>Heliantheae alliance</taxon>
        <taxon>Heliantheae</taxon>
        <taxon>Ambrosia</taxon>
    </lineage>
</organism>
<protein>
    <submittedName>
        <fullName evidence="3">Uncharacterized protein</fullName>
    </submittedName>
</protein>
<reference evidence="3" key="1">
    <citation type="submission" date="2022-06" db="EMBL/GenBank/DDBJ databases">
        <title>Uncovering the hologenomic basis of an extraordinary plant invasion.</title>
        <authorList>
            <person name="Bieker V.C."/>
            <person name="Martin M.D."/>
            <person name="Gilbert T."/>
            <person name="Hodgins K."/>
            <person name="Battlay P."/>
            <person name="Petersen B."/>
            <person name="Wilson J."/>
        </authorList>
    </citation>
    <scope>NUCLEOTIDE SEQUENCE</scope>
    <source>
        <strain evidence="3">AA19_3_7</strain>
        <tissue evidence="3">Leaf</tissue>
    </source>
</reference>
<dbReference type="Proteomes" id="UP001206925">
    <property type="component" value="Unassembled WGS sequence"/>
</dbReference>
<dbReference type="InterPro" id="IPR006566">
    <property type="entry name" value="FBD"/>
</dbReference>
<dbReference type="Pfam" id="PF08387">
    <property type="entry name" value="FBD"/>
    <property type="match status" value="1"/>
</dbReference>
<evidence type="ECO:0000259" key="2">
    <source>
        <dbReference type="Pfam" id="PF24758"/>
    </source>
</evidence>
<proteinExistence type="predicted"/>
<sequence>MKQLNWWKQVSRSEYARIKKDMRCRLFYVIHQVLLLRQGPIHEFTLSMDAHDTCFEIDQIILHLSRNHTIKKLTFNFNDQSSYGLPLSFFTSLPQLTDLDLEHCVINHKPIFNGFGSLTRLSLSNISISKETLLHLLSNCPSLKSLCLLLFEEDFLSDGKPNIMELFKCLPVIEHLTTLGHIIRLKRLVQASVSKELPTSLIHLKYVCIEQMCFVDGYGLPFLAVLTKCCPNLEKIKLVKLTFFFYDFRTSAYGLPLSFFSLDHLTDLDLEHCAFNHKPIFNGFISLTTLSLKNVKFSKETLLHLLSNCPSLKILRLMLFDSDFLSDEKPSTMELFKSLPVIEHLTTWSYIIPSLVQASVPEEPPTLLIHLKYVCIKAMCFVDGYGLPFLAVLTKCCPNLEKIKLKINSDWDGEIDDVVVEECSVKLKEYSDVWLEHLNELEIKYFTNLEPELEFVKFILARSPALKKVMLLTDMHDENEES</sequence>
<feature type="non-terminal residue" evidence="3">
    <location>
        <position position="1"/>
    </location>
</feature>
<dbReference type="Pfam" id="PF24758">
    <property type="entry name" value="LRR_At5g56370"/>
    <property type="match status" value="2"/>
</dbReference>
<keyword evidence="4" id="KW-1185">Reference proteome</keyword>
<name>A0AAD5GC35_AMBAR</name>
<feature type="domain" description="FBD" evidence="1">
    <location>
        <begin position="435"/>
        <end position="471"/>
    </location>
</feature>
<dbReference type="InterPro" id="IPR055411">
    <property type="entry name" value="LRR_FXL15/At3g58940/PEG3-like"/>
</dbReference>
<accession>A0AAD5GC35</accession>
<dbReference type="PANTHER" id="PTHR31639">
    <property type="entry name" value="F-BOX PROTEIN-LIKE"/>
    <property type="match status" value="1"/>
</dbReference>
<dbReference type="PANTHER" id="PTHR31639:SF315">
    <property type="entry name" value="LEUCINE-RICH REPEAT DOMAIN SUPERFAMILY, F-BOX-LIKE DOMAIN SUPERFAMILY"/>
    <property type="match status" value="1"/>
</dbReference>
<feature type="domain" description="F-box/LRR-repeat protein 15/At3g58940/PEG3-like LRR" evidence="2">
    <location>
        <begin position="63"/>
        <end position="149"/>
    </location>
</feature>
<dbReference type="SUPFAM" id="SSF52058">
    <property type="entry name" value="L domain-like"/>
    <property type="match status" value="1"/>
</dbReference>
<feature type="domain" description="F-box/LRR-repeat protein 15/At3g58940/PEG3-like LRR" evidence="2">
    <location>
        <begin position="240"/>
        <end position="318"/>
    </location>
</feature>
<evidence type="ECO:0000259" key="1">
    <source>
        <dbReference type="Pfam" id="PF08387"/>
    </source>
</evidence>
<comment type="caution">
    <text evidence="3">The sequence shown here is derived from an EMBL/GenBank/DDBJ whole genome shotgun (WGS) entry which is preliminary data.</text>
</comment>
<gene>
    <name evidence="3" type="ORF">M8C21_028452</name>
</gene>
<dbReference type="Gene3D" id="3.80.10.10">
    <property type="entry name" value="Ribonuclease Inhibitor"/>
    <property type="match status" value="2"/>
</dbReference>
<dbReference type="AlphaFoldDB" id="A0AAD5GC35"/>
<dbReference type="EMBL" id="JAMZMK010009231">
    <property type="protein sequence ID" value="KAI7736647.1"/>
    <property type="molecule type" value="Genomic_DNA"/>
</dbReference>